<dbReference type="AlphaFoldDB" id="A0AA38X153"/>
<protein>
    <submittedName>
        <fullName evidence="2">Uncharacterized protein</fullName>
    </submittedName>
</protein>
<keyword evidence="3" id="KW-1185">Reference proteome</keyword>
<accession>A0AA38X153</accession>
<evidence type="ECO:0000313" key="3">
    <source>
        <dbReference type="Proteomes" id="UP001172673"/>
    </source>
</evidence>
<dbReference type="Proteomes" id="UP001172673">
    <property type="component" value="Unassembled WGS sequence"/>
</dbReference>
<feature type="compositionally biased region" description="Polar residues" evidence="1">
    <location>
        <begin position="68"/>
        <end position="80"/>
    </location>
</feature>
<feature type="region of interest" description="Disordered" evidence="1">
    <location>
        <begin position="1"/>
        <end position="158"/>
    </location>
</feature>
<organism evidence="2 3">
    <name type="scientific">Cladophialophora chaetospira</name>
    <dbReference type="NCBI Taxonomy" id="386627"/>
    <lineage>
        <taxon>Eukaryota</taxon>
        <taxon>Fungi</taxon>
        <taxon>Dikarya</taxon>
        <taxon>Ascomycota</taxon>
        <taxon>Pezizomycotina</taxon>
        <taxon>Eurotiomycetes</taxon>
        <taxon>Chaetothyriomycetidae</taxon>
        <taxon>Chaetothyriales</taxon>
        <taxon>Herpotrichiellaceae</taxon>
        <taxon>Cladophialophora</taxon>
    </lineage>
</organism>
<gene>
    <name evidence="2" type="ORF">H2200_010986</name>
</gene>
<comment type="caution">
    <text evidence="2">The sequence shown here is derived from an EMBL/GenBank/DDBJ whole genome shotgun (WGS) entry which is preliminary data.</text>
</comment>
<reference evidence="2" key="1">
    <citation type="submission" date="2022-10" db="EMBL/GenBank/DDBJ databases">
        <title>Culturing micro-colonial fungi from biological soil crusts in the Mojave desert and describing Neophaeococcomyces mojavensis, and introducing the new genera and species Taxawa tesnikishii.</title>
        <authorList>
            <person name="Kurbessoian T."/>
            <person name="Stajich J.E."/>
        </authorList>
    </citation>
    <scope>NUCLEOTIDE SEQUENCE</scope>
    <source>
        <strain evidence="2">TK_41</strain>
    </source>
</reference>
<feature type="compositionally biased region" description="Basic and acidic residues" evidence="1">
    <location>
        <begin position="87"/>
        <end position="113"/>
    </location>
</feature>
<proteinExistence type="predicted"/>
<dbReference type="EMBL" id="JAPDRK010000018">
    <property type="protein sequence ID" value="KAJ9604871.1"/>
    <property type="molecule type" value="Genomic_DNA"/>
</dbReference>
<evidence type="ECO:0000256" key="1">
    <source>
        <dbReference type="SAM" id="MobiDB-lite"/>
    </source>
</evidence>
<name>A0AA38X153_9EURO</name>
<evidence type="ECO:0000313" key="2">
    <source>
        <dbReference type="EMBL" id="KAJ9604871.1"/>
    </source>
</evidence>
<sequence length="158" mass="17790">MADEALTQMDAPASLVNQPNTRMHFTKPKPVYTRPTQSNEKPISAAKDFLADRVPTRSQARGRRTEETSPTNPRSQSPSYQLLIDQLHSDEPQIRTDEQIPVDHDLDDQNKDWEDIDSGPEFPRALPDDQISDAEDAHSEPESPQALPDIPNGLQRRA</sequence>